<reference evidence="4 5" key="1">
    <citation type="journal article" date="2023" name="BMC Biol.">
        <title>The compact genome of the sponge Oopsacas minuta (Hexactinellida) is lacking key metazoan core genes.</title>
        <authorList>
            <person name="Santini S."/>
            <person name="Schenkelaars Q."/>
            <person name="Jourda C."/>
            <person name="Duchesne M."/>
            <person name="Belahbib H."/>
            <person name="Rocher C."/>
            <person name="Selva M."/>
            <person name="Riesgo A."/>
            <person name="Vervoort M."/>
            <person name="Leys S.P."/>
            <person name="Kodjabachian L."/>
            <person name="Le Bivic A."/>
            <person name="Borchiellini C."/>
            <person name="Claverie J.M."/>
            <person name="Renard E."/>
        </authorList>
    </citation>
    <scope>NUCLEOTIDE SEQUENCE [LARGE SCALE GENOMIC DNA]</scope>
    <source>
        <strain evidence="4">SPO-2</strain>
    </source>
</reference>
<feature type="compositionally biased region" description="Polar residues" evidence="2">
    <location>
        <begin position="420"/>
        <end position="431"/>
    </location>
</feature>
<feature type="compositionally biased region" description="Basic residues" evidence="2">
    <location>
        <begin position="434"/>
        <end position="444"/>
    </location>
</feature>
<dbReference type="InterPro" id="IPR039630">
    <property type="entry name" value="FAM149"/>
</dbReference>
<dbReference type="Proteomes" id="UP001165289">
    <property type="component" value="Unassembled WGS sequence"/>
</dbReference>
<proteinExistence type="inferred from homology"/>
<comment type="similarity">
    <text evidence="1">Belongs to the FAM149 family.</text>
</comment>
<evidence type="ECO:0000313" key="4">
    <source>
        <dbReference type="EMBL" id="KAI6650428.1"/>
    </source>
</evidence>
<evidence type="ECO:0000256" key="1">
    <source>
        <dbReference type="ARBA" id="ARBA00008309"/>
    </source>
</evidence>
<comment type="caution">
    <text evidence="4">The sequence shown here is derived from an EMBL/GenBank/DDBJ whole genome shotgun (WGS) entry which is preliminary data.</text>
</comment>
<dbReference type="PANTHER" id="PTHR31997">
    <property type="entry name" value="AGAP003710-PA"/>
    <property type="match status" value="1"/>
</dbReference>
<feature type="region of interest" description="Disordered" evidence="2">
    <location>
        <begin position="223"/>
        <end position="245"/>
    </location>
</feature>
<protein>
    <recommendedName>
        <fullName evidence="3">DUF3719 domain-containing protein</fullName>
    </recommendedName>
</protein>
<dbReference type="Pfam" id="PF12516">
    <property type="entry name" value="DUF3719"/>
    <property type="match status" value="1"/>
</dbReference>
<accession>A0AAV7JNA0</accession>
<dbReference type="InterPro" id="IPR022194">
    <property type="entry name" value="DUF3719"/>
</dbReference>
<organism evidence="4 5">
    <name type="scientific">Oopsacas minuta</name>
    <dbReference type="NCBI Taxonomy" id="111878"/>
    <lineage>
        <taxon>Eukaryota</taxon>
        <taxon>Metazoa</taxon>
        <taxon>Porifera</taxon>
        <taxon>Hexactinellida</taxon>
        <taxon>Hexasterophora</taxon>
        <taxon>Lyssacinosida</taxon>
        <taxon>Leucopsacidae</taxon>
        <taxon>Oopsacas</taxon>
    </lineage>
</organism>
<keyword evidence="5" id="KW-1185">Reference proteome</keyword>
<dbReference type="EMBL" id="JAKMXF010000311">
    <property type="protein sequence ID" value="KAI6650428.1"/>
    <property type="molecule type" value="Genomic_DNA"/>
</dbReference>
<evidence type="ECO:0000313" key="5">
    <source>
        <dbReference type="Proteomes" id="UP001165289"/>
    </source>
</evidence>
<feature type="region of interest" description="Disordered" evidence="2">
    <location>
        <begin position="420"/>
        <end position="469"/>
    </location>
</feature>
<dbReference type="AlphaFoldDB" id="A0AAV7JNA0"/>
<dbReference type="PANTHER" id="PTHR31997:SF1">
    <property type="entry name" value="AGAP003710-PA"/>
    <property type="match status" value="1"/>
</dbReference>
<feature type="compositionally biased region" description="Polar residues" evidence="2">
    <location>
        <begin position="449"/>
        <end position="469"/>
    </location>
</feature>
<evidence type="ECO:0000256" key="2">
    <source>
        <dbReference type="SAM" id="MobiDB-lite"/>
    </source>
</evidence>
<feature type="domain" description="DUF3719" evidence="3">
    <location>
        <begin position="136"/>
        <end position="182"/>
    </location>
</feature>
<sequence length="675" mass="75567">MPATRSNPNAVKLPVNLTIPHPDLQESGSYKTNSITPFDEDVSFTDTEHYTSSIPEATGLSIFSDFLHGRLQGHERDWGSSNLDTTISGDSSFAFSWGGVESEFEQNATKKVLQLYENIQCHLYQNSDLNANLIQENLITECKVWRKYFPHLRVVGHQILPSTEDFIQLIETDRATPYETSTIYPEINMLQLIGSCVNCYVSPLSEEILHQVGVYEEYFAFDSSPRSPDDKNSKPVKKRSKLPPVSPNSCIKEAILETVFEQLWEDLAPLMEPLIEFCRTNRHSQLIASIQSSRTSSGIRPQLPALYNAFPSLQPVFQENSQLYTNSILPIPLNNLQLQKPNPFNTASSLLKHSDYNTLRNAIPIRPFPLQSRGSVTTNPVPELPPDPRLDLQYILSPPTTAGTGYNTVKPFQYQQAKPFQRNSDASTGTLAQHRPRTQGRKGQLKPLQDNNKNSNNTTGILGPETNYTGPTGQLESVLIGHKIVLDRFSTPGSQTRSPIPWSKPSKQLPPIDTDETYQPSSPMKQRTTKVSFSSRVSSADLNSTKERKFGQIPKILDVNRPQTIHDVRPDPNQLRISSPLTTKRDIHQKNSTPLSPISLRVSGIRNNNVKTGNYAKVTTNKQFQLSNLENNGILGSISGVFFDEQSLKQNYTFTKTGTERNKIKTVASIRGTSL</sequence>
<evidence type="ECO:0000259" key="3">
    <source>
        <dbReference type="Pfam" id="PF12516"/>
    </source>
</evidence>
<name>A0AAV7JNA0_9METZ</name>
<feature type="compositionally biased region" description="Polar residues" evidence="2">
    <location>
        <begin position="517"/>
        <end position="542"/>
    </location>
</feature>
<feature type="region of interest" description="Disordered" evidence="2">
    <location>
        <begin position="490"/>
        <end position="542"/>
    </location>
</feature>
<gene>
    <name evidence="4" type="ORF">LOD99_5865</name>
</gene>